<dbReference type="OrthoDB" id="1188001at2"/>
<dbReference type="EMBL" id="AOHO01000077">
    <property type="protein sequence ID" value="EME51957.1"/>
    <property type="molecule type" value="Genomic_DNA"/>
</dbReference>
<evidence type="ECO:0000259" key="1">
    <source>
        <dbReference type="PROSITE" id="PS50056"/>
    </source>
</evidence>
<dbReference type="PROSITE" id="PS50056">
    <property type="entry name" value="TYR_PHOSPHATASE_2"/>
    <property type="match status" value="1"/>
</dbReference>
<dbReference type="InterPro" id="IPR016130">
    <property type="entry name" value="Tyr_Pase_AS"/>
</dbReference>
<evidence type="ECO:0000313" key="3">
    <source>
        <dbReference type="Proteomes" id="UP000054226"/>
    </source>
</evidence>
<proteinExistence type="predicted"/>
<evidence type="ECO:0000313" key="2">
    <source>
        <dbReference type="EMBL" id="EME51957.1"/>
    </source>
</evidence>
<feature type="domain" description="Tyrosine specific protein phosphatases" evidence="1">
    <location>
        <begin position="110"/>
        <end position="142"/>
    </location>
</feature>
<dbReference type="InterPro" id="IPR026893">
    <property type="entry name" value="Tyr/Ser_Pase_IphP-type"/>
</dbReference>
<accession>M2YAN4</accession>
<name>M2YAN4_9PSEU</name>
<dbReference type="Gene3D" id="3.90.190.10">
    <property type="entry name" value="Protein tyrosine phosphatase superfamily"/>
    <property type="match status" value="1"/>
</dbReference>
<gene>
    <name evidence="2" type="ORF">H074_34398</name>
</gene>
<dbReference type="Proteomes" id="UP000054226">
    <property type="component" value="Unassembled WGS sequence"/>
</dbReference>
<sequence length="204" mass="21821">MKLAWDGCLNGRDVGGLPSADGRRIRFGALLRSDSHNRLTADGIAAVRGAGIGRILDLRWARETAREPSPFEDDPAYRNAPLIAELAEQGTTMPDAYRTMLDDNRRQITGVFVQLADAPPGPLAVHCSAGRDRTGVLVALALSVADVPPASIAADYALTEGCSGDTILRTLSHLENRHGGVHAYLMKGGASLTQLRQVKDRLLS</sequence>
<dbReference type="RefSeq" id="WP_007034670.1">
    <property type="nucleotide sequence ID" value="NZ_AOHO01000077.1"/>
</dbReference>
<keyword evidence="3" id="KW-1185">Reference proteome</keyword>
<dbReference type="InterPro" id="IPR029021">
    <property type="entry name" value="Prot-tyrosine_phosphatase-like"/>
</dbReference>
<comment type="caution">
    <text evidence="2">The sequence shown here is derived from an EMBL/GenBank/DDBJ whole genome shotgun (WGS) entry which is preliminary data.</text>
</comment>
<dbReference type="AlphaFoldDB" id="M2YAN4"/>
<dbReference type="GO" id="GO:0004721">
    <property type="term" value="F:phosphoprotein phosphatase activity"/>
    <property type="evidence" value="ECO:0007669"/>
    <property type="project" value="InterPro"/>
</dbReference>
<reference evidence="2 3" key="1">
    <citation type="journal article" date="2013" name="Genome Announc.">
        <title>Draft Genome Sequence of Amycolatopsis decaplanina Strain DSM 44594T.</title>
        <authorList>
            <person name="Kaur N."/>
            <person name="Kumar S."/>
            <person name="Bala M."/>
            <person name="Raghava G.P."/>
            <person name="Mayilraj S."/>
        </authorList>
    </citation>
    <scope>NUCLEOTIDE SEQUENCE [LARGE SCALE GENOMIC DNA]</scope>
    <source>
        <strain evidence="2 3">DSM 44594</strain>
    </source>
</reference>
<dbReference type="PATRIC" id="fig|1284240.4.peg.7020"/>
<dbReference type="SUPFAM" id="SSF52799">
    <property type="entry name" value="(Phosphotyrosine protein) phosphatases II"/>
    <property type="match status" value="1"/>
</dbReference>
<organism evidence="2 3">
    <name type="scientific">Amycolatopsis decaplanina DSM 44594</name>
    <dbReference type="NCBI Taxonomy" id="1284240"/>
    <lineage>
        <taxon>Bacteria</taxon>
        <taxon>Bacillati</taxon>
        <taxon>Actinomycetota</taxon>
        <taxon>Actinomycetes</taxon>
        <taxon>Pseudonocardiales</taxon>
        <taxon>Pseudonocardiaceae</taxon>
        <taxon>Amycolatopsis</taxon>
    </lineage>
</organism>
<dbReference type="Pfam" id="PF13350">
    <property type="entry name" value="Y_phosphatase3"/>
    <property type="match status" value="1"/>
</dbReference>
<dbReference type="PROSITE" id="PS00383">
    <property type="entry name" value="TYR_PHOSPHATASE_1"/>
    <property type="match status" value="1"/>
</dbReference>
<protein>
    <submittedName>
        <fullName evidence="2">Tyrosine-protein phosphatase</fullName>
    </submittedName>
</protein>
<dbReference type="InterPro" id="IPR000387">
    <property type="entry name" value="Tyr_Pase_dom"/>
</dbReference>